<name>A0ABS7V898_9GAMM</name>
<sequence>MNDLPSLLTLQSTHLADMLTLLKEEHALLEQRQALSLPDLLKRKQELANQIQAIDHLIAAQPDIKTVLSRFQNEINSLTTQLQACQEQNDINGKLLELNITANRRLAGLLTQLKDRSSLTYDAKGNTHAGTRTRGIKA</sequence>
<comment type="caution">
    <text evidence="4">The sequence shown here is derived from an EMBL/GenBank/DDBJ whole genome shotgun (WGS) entry which is preliminary data.</text>
</comment>
<dbReference type="RefSeq" id="WP_050664676.1">
    <property type="nucleotide sequence ID" value="NZ_CDDB01000001.1"/>
</dbReference>
<organism evidence="4 5">
    <name type="scientific">Aeromonas schubertii</name>
    <dbReference type="NCBI Taxonomy" id="652"/>
    <lineage>
        <taxon>Bacteria</taxon>
        <taxon>Pseudomonadati</taxon>
        <taxon>Pseudomonadota</taxon>
        <taxon>Gammaproteobacteria</taxon>
        <taxon>Aeromonadales</taxon>
        <taxon>Aeromonadaceae</taxon>
        <taxon>Aeromonas</taxon>
    </lineage>
</organism>
<keyword evidence="5" id="KW-1185">Reference proteome</keyword>
<dbReference type="SUPFAM" id="SSF140566">
    <property type="entry name" value="FlgN-like"/>
    <property type="match status" value="1"/>
</dbReference>
<keyword evidence="4" id="KW-0966">Cell projection</keyword>
<proteinExistence type="inferred from homology"/>
<dbReference type="InterPro" id="IPR036679">
    <property type="entry name" value="FlgN-like_sf"/>
</dbReference>
<dbReference type="Pfam" id="PF05130">
    <property type="entry name" value="FlgN"/>
    <property type="match status" value="1"/>
</dbReference>
<evidence type="ECO:0000256" key="2">
    <source>
        <dbReference type="ARBA" id="ARBA00007703"/>
    </source>
</evidence>
<evidence type="ECO:0000313" key="4">
    <source>
        <dbReference type="EMBL" id="MBZ6065129.1"/>
    </source>
</evidence>
<dbReference type="Proteomes" id="UP000774958">
    <property type="component" value="Unassembled WGS sequence"/>
</dbReference>
<comment type="function">
    <text evidence="1">Required for the efficient initiation of filament assembly.</text>
</comment>
<accession>A0ABS7V898</accession>
<gene>
    <name evidence="4" type="ORF">LA374_02720</name>
</gene>
<dbReference type="EMBL" id="JAIRBT010000003">
    <property type="protein sequence ID" value="MBZ6065129.1"/>
    <property type="molecule type" value="Genomic_DNA"/>
</dbReference>
<evidence type="ECO:0000256" key="1">
    <source>
        <dbReference type="ARBA" id="ARBA00002397"/>
    </source>
</evidence>
<comment type="similarity">
    <text evidence="2">Belongs to the FlgN family.</text>
</comment>
<keyword evidence="4" id="KW-0282">Flagellum</keyword>
<evidence type="ECO:0000313" key="5">
    <source>
        <dbReference type="Proteomes" id="UP000774958"/>
    </source>
</evidence>
<dbReference type="Gene3D" id="1.20.58.300">
    <property type="entry name" value="FlgN-like"/>
    <property type="match status" value="1"/>
</dbReference>
<dbReference type="InterPro" id="IPR007809">
    <property type="entry name" value="FlgN-like"/>
</dbReference>
<keyword evidence="3" id="KW-1005">Bacterial flagellum biogenesis</keyword>
<keyword evidence="4" id="KW-0969">Cilium</keyword>
<reference evidence="4 5" key="1">
    <citation type="submission" date="2021-09" db="EMBL/GenBank/DDBJ databases">
        <title>Aeromonas schubertii isolated from Asian sea bass.</title>
        <authorList>
            <person name="Pinpimai K."/>
        </authorList>
    </citation>
    <scope>NUCLEOTIDE SEQUENCE [LARGE SCALE GENOMIC DNA]</scope>
    <source>
        <strain evidence="4 5">CHULA2021a</strain>
    </source>
</reference>
<evidence type="ECO:0000256" key="3">
    <source>
        <dbReference type="ARBA" id="ARBA00022795"/>
    </source>
</evidence>
<protein>
    <submittedName>
        <fullName evidence="4">Flagellar protein FlgN</fullName>
    </submittedName>
</protein>